<dbReference type="InterPro" id="IPR058625">
    <property type="entry name" value="MdtA-like_BSH"/>
</dbReference>
<dbReference type="EMBL" id="RIBS01000003">
    <property type="protein sequence ID" value="RNF84187.1"/>
    <property type="molecule type" value="Genomic_DNA"/>
</dbReference>
<evidence type="ECO:0000256" key="2">
    <source>
        <dbReference type="ARBA" id="ARBA00023054"/>
    </source>
</evidence>
<dbReference type="Pfam" id="PF25876">
    <property type="entry name" value="HH_MFP_RND"/>
    <property type="match status" value="1"/>
</dbReference>
<dbReference type="Gene3D" id="2.40.420.20">
    <property type="match status" value="1"/>
</dbReference>
<dbReference type="OrthoDB" id="9791520at2"/>
<dbReference type="Pfam" id="PF25954">
    <property type="entry name" value="Beta-barrel_RND_2"/>
    <property type="match status" value="1"/>
</dbReference>
<feature type="coiled-coil region" evidence="3">
    <location>
        <begin position="160"/>
        <end position="187"/>
    </location>
</feature>
<dbReference type="RefSeq" id="WP_123087373.1">
    <property type="nucleotide sequence ID" value="NZ_RIBS01000003.1"/>
</dbReference>
<dbReference type="Proteomes" id="UP000267049">
    <property type="component" value="Unassembled WGS sequence"/>
</dbReference>
<feature type="domain" description="Multidrug resistance protein MdtA-like alpha-helical hairpin" evidence="6">
    <location>
        <begin position="123"/>
        <end position="197"/>
    </location>
</feature>
<dbReference type="GO" id="GO:0019898">
    <property type="term" value="C:extrinsic component of membrane"/>
    <property type="evidence" value="ECO:0007669"/>
    <property type="project" value="InterPro"/>
</dbReference>
<protein>
    <submittedName>
        <fullName evidence="9">Efflux RND transporter periplasmic adaptor subunit</fullName>
    </submittedName>
</protein>
<evidence type="ECO:0000256" key="3">
    <source>
        <dbReference type="SAM" id="Coils"/>
    </source>
</evidence>
<organism evidence="9 10">
    <name type="scientific">Montanilutibacter psychrotolerans</name>
    <dbReference type="NCBI Taxonomy" id="1327343"/>
    <lineage>
        <taxon>Bacteria</taxon>
        <taxon>Pseudomonadati</taxon>
        <taxon>Pseudomonadota</taxon>
        <taxon>Gammaproteobacteria</taxon>
        <taxon>Lysobacterales</taxon>
        <taxon>Lysobacteraceae</taxon>
        <taxon>Montanilutibacter</taxon>
    </lineage>
</organism>
<dbReference type="InterPro" id="IPR058624">
    <property type="entry name" value="MdtA-like_HH"/>
</dbReference>
<feature type="region of interest" description="Disordered" evidence="4">
    <location>
        <begin position="396"/>
        <end position="422"/>
    </location>
</feature>
<evidence type="ECO:0000259" key="8">
    <source>
        <dbReference type="Pfam" id="PF25954"/>
    </source>
</evidence>
<gene>
    <name evidence="9" type="ORF">EER27_07240</name>
</gene>
<evidence type="ECO:0000256" key="1">
    <source>
        <dbReference type="ARBA" id="ARBA00009477"/>
    </source>
</evidence>
<keyword evidence="5" id="KW-1133">Transmembrane helix</keyword>
<keyword evidence="10" id="KW-1185">Reference proteome</keyword>
<dbReference type="InterPro" id="IPR006143">
    <property type="entry name" value="RND_pump_MFP"/>
</dbReference>
<reference evidence="9 10" key="1">
    <citation type="submission" date="2018-11" db="EMBL/GenBank/DDBJ databases">
        <title>Lysobacter cryohumiis sp. nov., isolated from soil in the Tianshan Mountains, Xinjiang, China.</title>
        <authorList>
            <person name="Luo Y."/>
            <person name="Sheng H."/>
        </authorList>
    </citation>
    <scope>NUCLEOTIDE SEQUENCE [LARGE SCALE GENOMIC DNA]</scope>
    <source>
        <strain evidence="9 10">ZS60</strain>
    </source>
</reference>
<feature type="domain" description="CusB-like beta-barrel" evidence="8">
    <location>
        <begin position="241"/>
        <end position="313"/>
    </location>
</feature>
<evidence type="ECO:0000313" key="10">
    <source>
        <dbReference type="Proteomes" id="UP000267049"/>
    </source>
</evidence>
<dbReference type="PANTHER" id="PTHR30469">
    <property type="entry name" value="MULTIDRUG RESISTANCE PROTEIN MDTA"/>
    <property type="match status" value="1"/>
</dbReference>
<dbReference type="GO" id="GO:1990961">
    <property type="term" value="P:xenobiotic detoxification by transmembrane export across the plasma membrane"/>
    <property type="evidence" value="ECO:0007669"/>
    <property type="project" value="InterPro"/>
</dbReference>
<accession>A0A3M8SS81</accession>
<dbReference type="Gene3D" id="6.10.140.1990">
    <property type="match status" value="1"/>
</dbReference>
<evidence type="ECO:0000256" key="5">
    <source>
        <dbReference type="SAM" id="Phobius"/>
    </source>
</evidence>
<feature type="domain" description="Multidrug resistance protein MdtA-like barrel-sandwich hybrid" evidence="7">
    <location>
        <begin position="75"/>
        <end position="227"/>
    </location>
</feature>
<dbReference type="Gene3D" id="2.40.30.170">
    <property type="match status" value="1"/>
</dbReference>
<dbReference type="FunFam" id="2.40.30.170:FF:000010">
    <property type="entry name" value="Efflux RND transporter periplasmic adaptor subunit"/>
    <property type="match status" value="1"/>
</dbReference>
<evidence type="ECO:0000313" key="9">
    <source>
        <dbReference type="EMBL" id="RNF84187.1"/>
    </source>
</evidence>
<dbReference type="InterPro" id="IPR030190">
    <property type="entry name" value="MacA_alpha-hairpin_sf"/>
</dbReference>
<proteinExistence type="inferred from homology"/>
<dbReference type="SUPFAM" id="SSF111369">
    <property type="entry name" value="HlyD-like secretion proteins"/>
    <property type="match status" value="1"/>
</dbReference>
<dbReference type="InterPro" id="IPR058792">
    <property type="entry name" value="Beta-barrel_RND_2"/>
</dbReference>
<dbReference type="GO" id="GO:0030313">
    <property type="term" value="C:cell envelope"/>
    <property type="evidence" value="ECO:0007669"/>
    <property type="project" value="UniProtKB-SubCell"/>
</dbReference>
<dbReference type="Pfam" id="PF25917">
    <property type="entry name" value="BSH_RND"/>
    <property type="match status" value="1"/>
</dbReference>
<dbReference type="Gene3D" id="2.40.50.100">
    <property type="match status" value="1"/>
</dbReference>
<dbReference type="GO" id="GO:1990281">
    <property type="term" value="C:efflux pump complex"/>
    <property type="evidence" value="ECO:0007669"/>
    <property type="project" value="TreeGrafter"/>
</dbReference>
<evidence type="ECO:0000259" key="7">
    <source>
        <dbReference type="Pfam" id="PF25917"/>
    </source>
</evidence>
<evidence type="ECO:0000256" key="4">
    <source>
        <dbReference type="SAM" id="MobiDB-lite"/>
    </source>
</evidence>
<feature type="compositionally biased region" description="Gly residues" evidence="4">
    <location>
        <begin position="405"/>
        <end position="422"/>
    </location>
</feature>
<sequence>MTAARRNAPAASSRSAWLRRGATALVVVALAGGGWYWWSHRTAANAEAGWRTATVERGDIRVAISATGTLAAISTVDVGSQISGQVLDVLADFNDRVHKGQVIARIDPSTYQAQITQGSAAISSARASLATAQAGLRNAQADYARKSQLAGQQLVSRSDADLARTALDQARAQVDVARAQIAQQQASTQTTRLNLDRTVIRSPVDGVVLTRTIEPGQTVAASLQAPVLFQIAEDLVKMEIVLAIDEADIGQVKVGQRVAFSVDAFPDRQFRGQVQQVRLSATNTSNVITYPVVVAVDNADQVLLPGMTANAEIEVSRRDDVLRVGNAALRYKPADADADAQSAGNGRNRGGIAADLPRVAQALELTASQQAAFDAALAKMRERAAARTVGATPAGAGPSVFAGGPRMGGNRGGGSGESGNGGAMRQRMLERVNQQFAQFEATLDDARKARWQAEVAALLGARRAPLYKLVDGKPQAVTVRVGVSDGSWTEVSGDIAEGDVVVTGGGRVTK</sequence>
<keyword evidence="5" id="KW-0812">Transmembrane</keyword>
<dbReference type="PANTHER" id="PTHR30469:SF33">
    <property type="entry name" value="SLR1207 PROTEIN"/>
    <property type="match status" value="1"/>
</dbReference>
<dbReference type="AlphaFoldDB" id="A0A3M8SS81"/>
<dbReference type="NCBIfam" id="TIGR01730">
    <property type="entry name" value="RND_mfp"/>
    <property type="match status" value="1"/>
</dbReference>
<comment type="caution">
    <text evidence="9">The sequence shown here is derived from an EMBL/GenBank/DDBJ whole genome shotgun (WGS) entry which is preliminary data.</text>
</comment>
<comment type="similarity">
    <text evidence="1">Belongs to the membrane fusion protein (MFP) (TC 8.A.1) family.</text>
</comment>
<dbReference type="GO" id="GO:1990195">
    <property type="term" value="C:macrolide transmembrane transporter complex"/>
    <property type="evidence" value="ECO:0007669"/>
    <property type="project" value="InterPro"/>
</dbReference>
<keyword evidence="2 3" id="KW-0175">Coiled coil</keyword>
<dbReference type="GO" id="GO:0015562">
    <property type="term" value="F:efflux transmembrane transporter activity"/>
    <property type="evidence" value="ECO:0007669"/>
    <property type="project" value="TreeGrafter"/>
</dbReference>
<keyword evidence="5" id="KW-0472">Membrane</keyword>
<name>A0A3M8SS81_9GAMM</name>
<evidence type="ECO:0000259" key="6">
    <source>
        <dbReference type="Pfam" id="PF25876"/>
    </source>
</evidence>
<feature type="transmembrane region" description="Helical" evidence="5">
    <location>
        <begin position="21"/>
        <end position="38"/>
    </location>
</feature>